<comment type="similarity">
    <text evidence="1">Belongs to the universal stress protein A family.</text>
</comment>
<reference evidence="3 4" key="1">
    <citation type="journal article" date="2014" name="Int. J. Syst. Evol. Microbiol.">
        <title>Complete genome sequence of Corynebacterium casei LMG S-19264T (=DSM 44701T), isolated from a smear-ripened cheese.</title>
        <authorList>
            <consortium name="US DOE Joint Genome Institute (JGI-PGF)"/>
            <person name="Walter F."/>
            <person name="Albersmeier A."/>
            <person name="Kalinowski J."/>
            <person name="Ruckert C."/>
        </authorList>
    </citation>
    <scope>NUCLEOTIDE SEQUENCE [LARGE SCALE GENOMIC DNA]</scope>
    <source>
        <strain evidence="3 4">CGMCC 1.15896</strain>
    </source>
</reference>
<dbReference type="EMBL" id="BMKB01000002">
    <property type="protein sequence ID" value="GGA44633.1"/>
    <property type="molecule type" value="Genomic_DNA"/>
</dbReference>
<dbReference type="InterPro" id="IPR006015">
    <property type="entry name" value="Universal_stress_UspA"/>
</dbReference>
<evidence type="ECO:0000313" key="3">
    <source>
        <dbReference type="EMBL" id="GGA44633.1"/>
    </source>
</evidence>
<evidence type="ECO:0000313" key="4">
    <source>
        <dbReference type="Proteomes" id="UP000596977"/>
    </source>
</evidence>
<protein>
    <submittedName>
        <fullName evidence="3">Universal stress protein UspA</fullName>
    </submittedName>
</protein>
<dbReference type="InterPro" id="IPR006016">
    <property type="entry name" value="UspA"/>
</dbReference>
<sequence length="281" mass="30591">MKIVSFIDGSSYTQSVLDHTQWVAEKTGASVEIVHVIGRRDTETPMNWSGNLELGARTALLNELAEHDAQRAKLAQERGRLLVSDAAAQLTKAGVAAQGKLRRGDFIDAIADLEGDTDLFIIGKRGEAADFAKMHLGSNLERVARQSKKPVMVASRAFKPVKSFMIAYDGGESANKAVAHIAKGKLFPGLVCHLVMAGKDNAENRGRLEAAQRQLEAQGYDVVPVLEEAEPEKLIVDYVKAKDIGLLVMGAYGHSRIRNLIIGSTTTEMIRSVLVPVMLFR</sequence>
<dbReference type="PANTHER" id="PTHR46268">
    <property type="entry name" value="STRESS RESPONSE PROTEIN NHAX"/>
    <property type="match status" value="1"/>
</dbReference>
<accession>A0A916VWK1</accession>
<dbReference type="Pfam" id="PF00582">
    <property type="entry name" value="Usp"/>
    <property type="match status" value="2"/>
</dbReference>
<name>A0A916VWK1_9HYPH</name>
<organism evidence="3 4">
    <name type="scientific">Pelagibacterium lentulum</name>
    <dbReference type="NCBI Taxonomy" id="2029865"/>
    <lineage>
        <taxon>Bacteria</taxon>
        <taxon>Pseudomonadati</taxon>
        <taxon>Pseudomonadota</taxon>
        <taxon>Alphaproteobacteria</taxon>
        <taxon>Hyphomicrobiales</taxon>
        <taxon>Devosiaceae</taxon>
        <taxon>Pelagibacterium</taxon>
    </lineage>
</organism>
<dbReference type="Proteomes" id="UP000596977">
    <property type="component" value="Unassembled WGS sequence"/>
</dbReference>
<dbReference type="Gene3D" id="3.40.50.12370">
    <property type="match status" value="1"/>
</dbReference>
<evidence type="ECO:0000259" key="2">
    <source>
        <dbReference type="Pfam" id="PF00582"/>
    </source>
</evidence>
<dbReference type="CDD" id="cd00293">
    <property type="entry name" value="USP-like"/>
    <property type="match status" value="2"/>
</dbReference>
<proteinExistence type="inferred from homology"/>
<feature type="domain" description="UspA" evidence="2">
    <location>
        <begin position="206"/>
        <end position="281"/>
    </location>
</feature>
<dbReference type="PANTHER" id="PTHR46268:SF25">
    <property type="entry name" value="USPA DOMAIN PROTEIN"/>
    <property type="match status" value="1"/>
</dbReference>
<dbReference type="AlphaFoldDB" id="A0A916VWK1"/>
<keyword evidence="4" id="KW-1185">Reference proteome</keyword>
<evidence type="ECO:0000256" key="1">
    <source>
        <dbReference type="ARBA" id="ARBA00008791"/>
    </source>
</evidence>
<dbReference type="SUPFAM" id="SSF52402">
    <property type="entry name" value="Adenine nucleotide alpha hydrolases-like"/>
    <property type="match status" value="2"/>
</dbReference>
<feature type="domain" description="UspA" evidence="2">
    <location>
        <begin position="2"/>
        <end position="153"/>
    </location>
</feature>
<dbReference type="PRINTS" id="PR01438">
    <property type="entry name" value="UNVRSLSTRESS"/>
</dbReference>
<gene>
    <name evidence="3" type="ORF">GCM10011499_12880</name>
</gene>
<dbReference type="RefSeq" id="WP_308788783.1">
    <property type="nucleotide sequence ID" value="NZ_BMKB01000002.1"/>
</dbReference>
<comment type="caution">
    <text evidence="3">The sequence shown here is derived from an EMBL/GenBank/DDBJ whole genome shotgun (WGS) entry which is preliminary data.</text>
</comment>